<reference evidence="12 13" key="1">
    <citation type="submission" date="2019-04" db="EMBL/GenBank/DDBJ databases">
        <authorList>
            <consortium name="Wellcome Sanger Institute Data Sharing"/>
        </authorList>
    </citation>
    <scope>NUCLEOTIDE SEQUENCE [LARGE SCALE GENOMIC DNA]</scope>
</reference>
<evidence type="ECO:0000256" key="2">
    <source>
        <dbReference type="ARBA" id="ARBA00005895"/>
    </source>
</evidence>
<dbReference type="OrthoDB" id="8921675at2759"/>
<dbReference type="AlphaFoldDB" id="A0A8C9R6P8"/>
<keyword evidence="5" id="KW-0375">Hydrogen ion transport</keyword>
<dbReference type="PANTHER" id="PTHR13080:SF13">
    <property type="entry name" value="ATP SYNTHASE SUBUNIT F, MITOCHONDRIAL"/>
    <property type="match status" value="1"/>
</dbReference>
<evidence type="ECO:0000256" key="11">
    <source>
        <dbReference type="SAM" id="Phobius"/>
    </source>
</evidence>
<keyword evidence="13" id="KW-1185">Reference proteome</keyword>
<keyword evidence="8 11" id="KW-0472">Membrane</keyword>
<protein>
    <submittedName>
        <fullName evidence="12">Uncharacterized LOC108924762</fullName>
    </submittedName>
</protein>
<evidence type="ECO:0000256" key="6">
    <source>
        <dbReference type="ARBA" id="ARBA00023065"/>
    </source>
</evidence>
<keyword evidence="6" id="KW-0406">Ion transport</keyword>
<evidence type="ECO:0000313" key="13">
    <source>
        <dbReference type="Proteomes" id="UP000694397"/>
    </source>
</evidence>
<evidence type="ECO:0000256" key="7">
    <source>
        <dbReference type="ARBA" id="ARBA00023128"/>
    </source>
</evidence>
<dbReference type="PANTHER" id="PTHR13080">
    <property type="entry name" value="ATP SYNTHASE F CHAIN, MITOCHONDRIAL-RELATED"/>
    <property type="match status" value="1"/>
</dbReference>
<comment type="similarity">
    <text evidence="2">Belongs to the ATPase F chain family.</text>
</comment>
<feature type="region of interest" description="Disordered" evidence="10">
    <location>
        <begin position="74"/>
        <end position="236"/>
    </location>
</feature>
<gene>
    <name evidence="12" type="primary">si:dkey-21c1.4</name>
</gene>
<feature type="compositionally biased region" description="Basic and acidic residues" evidence="10">
    <location>
        <begin position="197"/>
        <end position="214"/>
    </location>
</feature>
<evidence type="ECO:0000313" key="12">
    <source>
        <dbReference type="Ensembl" id="ENSSFOP00015006550.1"/>
    </source>
</evidence>
<keyword evidence="4" id="KW-0138">CF(0)</keyword>
<keyword evidence="11" id="KW-1133">Transmembrane helix</keyword>
<reference evidence="12" key="3">
    <citation type="submission" date="2025-09" db="UniProtKB">
        <authorList>
            <consortium name="Ensembl"/>
        </authorList>
    </citation>
    <scope>IDENTIFICATION</scope>
</reference>
<evidence type="ECO:0000256" key="3">
    <source>
        <dbReference type="ARBA" id="ARBA00022448"/>
    </source>
</evidence>
<dbReference type="InterPro" id="IPR019344">
    <property type="entry name" value="F1F0-ATPsyn_F_prd"/>
</dbReference>
<dbReference type="GO" id="GO:0045259">
    <property type="term" value="C:proton-transporting ATP synthase complex"/>
    <property type="evidence" value="ECO:0007669"/>
    <property type="project" value="UniProtKB-KW"/>
</dbReference>
<dbReference type="Ensembl" id="ENSSFOT00015006654.2">
    <property type="protein sequence ID" value="ENSSFOP00015006550.1"/>
    <property type="gene ID" value="ENSSFOG00015004322.2"/>
</dbReference>
<dbReference type="Proteomes" id="UP000694397">
    <property type="component" value="Chromosome 3"/>
</dbReference>
<evidence type="ECO:0000256" key="8">
    <source>
        <dbReference type="ARBA" id="ARBA00023136"/>
    </source>
</evidence>
<reference evidence="12" key="2">
    <citation type="submission" date="2025-08" db="UniProtKB">
        <authorList>
            <consortium name="Ensembl"/>
        </authorList>
    </citation>
    <scope>IDENTIFICATION</scope>
</reference>
<dbReference type="GO" id="GO:0031966">
    <property type="term" value="C:mitochondrial membrane"/>
    <property type="evidence" value="ECO:0007669"/>
    <property type="project" value="UniProtKB-SubCell"/>
</dbReference>
<evidence type="ECO:0000256" key="10">
    <source>
        <dbReference type="SAM" id="MobiDB-lite"/>
    </source>
</evidence>
<evidence type="ECO:0000256" key="1">
    <source>
        <dbReference type="ARBA" id="ARBA00004325"/>
    </source>
</evidence>
<dbReference type="GO" id="GO:0046933">
    <property type="term" value="F:proton-transporting ATP synthase activity, rotational mechanism"/>
    <property type="evidence" value="ECO:0007669"/>
    <property type="project" value="TreeGrafter"/>
</dbReference>
<feature type="compositionally biased region" description="Polar residues" evidence="10">
    <location>
        <begin position="103"/>
        <end position="114"/>
    </location>
</feature>
<evidence type="ECO:0000256" key="5">
    <source>
        <dbReference type="ARBA" id="ARBA00022781"/>
    </source>
</evidence>
<dbReference type="GeneTree" id="ENSGT00940000167489"/>
<comment type="subcellular location">
    <subcellularLocation>
        <location evidence="1">Mitochondrion membrane</location>
    </subcellularLocation>
</comment>
<sequence length="508" mass="55911">MMSVFSNINKSKVKLLNVLYFLQCDQERKKSMVSDKESGTGQRELCPFCGRPFKRLKTHLPHCKMAPVAKATKSSVAPSESRSPVLEHAASERRTTAVMPEGFSNTDLTGTVTSPAVKKKSTRLSVKTVVPKVSPNKNITPKNLPKFDLSSGPPKVKPKVQEQEMMKTEESDKSSRPGGGREVVSAQKGRGSASLKTDIHSGTADKVRSRESTKKGQRKRKAPDTEMQQTCMPFGPLNEDGAVTQKLLLGSLSSNGKAEGAGRELRAQEMANSRSAPAECHIWGHKGTKTDVWDHIKNGLTGKSCRRLLTADLSEAALGVGPAFQEVEPQSSPILVNQAGLLSKQRPENLFPRANDGSAPCHNPAGALWEPCGRGSRVAGLEWTPELATSYRGIGFSMLPLWCPTEHVQRKPPPVQPIARQVQGSVTERALLELRLAELPTWLMSRPLPTPRQGVALLRKGWQWYHSKYVDVRRGAIGGVAMLLAGCCVLSYLWSYPDFKHERWRKYH</sequence>
<name>A0A8C9R6P8_SCLFO</name>
<keyword evidence="7" id="KW-0496">Mitochondrion</keyword>
<feature type="transmembrane region" description="Helical" evidence="11">
    <location>
        <begin position="476"/>
        <end position="496"/>
    </location>
</feature>
<feature type="compositionally biased region" description="Basic and acidic residues" evidence="10">
    <location>
        <begin position="159"/>
        <end position="175"/>
    </location>
</feature>
<keyword evidence="11" id="KW-0812">Transmembrane</keyword>
<evidence type="ECO:0000256" key="9">
    <source>
        <dbReference type="ARBA" id="ARBA00023310"/>
    </source>
</evidence>
<proteinExistence type="inferred from homology"/>
<dbReference type="GO" id="GO:0042776">
    <property type="term" value="P:proton motive force-driven mitochondrial ATP synthesis"/>
    <property type="evidence" value="ECO:0007669"/>
    <property type="project" value="TreeGrafter"/>
</dbReference>
<accession>A0A8C9R6P8</accession>
<dbReference type="Pfam" id="PF10206">
    <property type="entry name" value="WRW"/>
    <property type="match status" value="1"/>
</dbReference>
<keyword evidence="3" id="KW-0813">Transport</keyword>
<organism evidence="12 13">
    <name type="scientific">Scleropages formosus</name>
    <name type="common">Asian bonytongue</name>
    <name type="synonym">Osteoglossum formosum</name>
    <dbReference type="NCBI Taxonomy" id="113540"/>
    <lineage>
        <taxon>Eukaryota</taxon>
        <taxon>Metazoa</taxon>
        <taxon>Chordata</taxon>
        <taxon>Craniata</taxon>
        <taxon>Vertebrata</taxon>
        <taxon>Euteleostomi</taxon>
        <taxon>Actinopterygii</taxon>
        <taxon>Neopterygii</taxon>
        <taxon>Teleostei</taxon>
        <taxon>Osteoglossocephala</taxon>
        <taxon>Osteoglossomorpha</taxon>
        <taxon>Osteoglossiformes</taxon>
        <taxon>Osteoglossidae</taxon>
        <taxon>Scleropages</taxon>
    </lineage>
</organism>
<keyword evidence="9" id="KW-0066">ATP synthesis</keyword>
<evidence type="ECO:0000256" key="4">
    <source>
        <dbReference type="ARBA" id="ARBA00022547"/>
    </source>
</evidence>